<feature type="compositionally biased region" description="Acidic residues" evidence="11">
    <location>
        <begin position="394"/>
        <end position="425"/>
    </location>
</feature>
<keyword evidence="8" id="KW-0539">Nucleus</keyword>
<dbReference type="Proteomes" id="UP000053617">
    <property type="component" value="Unassembled WGS sequence"/>
</dbReference>
<dbReference type="Gene3D" id="2.30.29.120">
    <property type="match status" value="1"/>
</dbReference>
<evidence type="ECO:0000256" key="10">
    <source>
        <dbReference type="ARBA" id="ARBA00038654"/>
    </source>
</evidence>
<sequence>MSGTTANKTVIDRAFANDSKLRKRIFDAIREIPDYVDLFEDIAQYHVDSQTRNGASASVGDDEPASKKRKLLNSSLPVSTAQKNQPREVILEARDISFSIPQRKKLHLGIIQYGTDINSPSTSFAIYTRNPATNEIDMEVPVNQFAYVLRLPVPEKAAKQYNFCLLPKSDSQFNEPIIWTVNHGPLKSVQVSNPELAKIASGPEDILENVLDFVLKKNGISLTLPTAEEFASATTESHRKGDKAYHVKAFRGSKDGFLFFLYNGIFFGFKKPLSFFAFEDVESISYTSVLQRTFNLNIAHRPSGLSDGTTADADAMNAIQEVEFSMLDQADFPGIDAYVKRHGLQDASLAESRRAKKLNAAANGKASVQYAGGEDERDGGEDTRTELEKAQQQMEDEEDEVEEDYDPGSEGDSEGSGASEEDDDKEYERERKKNKKGRNLVAEELGSEAEDVGITEDETEAEEDKEDEGDGAEDYDEEEEEEEDVEQAQHPHQNTAVPQGIYQGGWGYEEGAPDPDDPDQL</sequence>
<protein>
    <recommendedName>
        <fullName evidence="12">Histone chaperone RTT106/FACT complex subunit SPT16-like middle domain-containing protein</fullName>
    </recommendedName>
</protein>
<dbReference type="InterPro" id="IPR040770">
    <property type="entry name" value="Rtt106_PH"/>
</dbReference>
<comment type="function">
    <text evidence="9">Histones H3 and H4 chaperone involved in the nucleosome formation and heterochromatin silencing. Required for the deposition of H3K56ac-carrying H3-H4 complex onto newly-replicated DNA. Plays a role in the transcriptional regulation of the cell-cycle dependent histone genes by creating a repressive structure at the core histone gene promoter.</text>
</comment>
<feature type="compositionally biased region" description="Acidic residues" evidence="11">
    <location>
        <begin position="511"/>
        <end position="521"/>
    </location>
</feature>
<evidence type="ECO:0000256" key="3">
    <source>
        <dbReference type="ARBA" id="ARBA00006159"/>
    </source>
</evidence>
<feature type="compositionally biased region" description="Acidic residues" evidence="11">
    <location>
        <begin position="445"/>
        <end position="486"/>
    </location>
</feature>
<comment type="subunit">
    <text evidence="10">Interacts with histones H3 and H4.</text>
</comment>
<comment type="subcellular location">
    <subcellularLocation>
        <location evidence="2">Chromosome</location>
    </subcellularLocation>
    <subcellularLocation>
        <location evidence="1">Nucleus</location>
    </subcellularLocation>
</comment>
<evidence type="ECO:0000256" key="8">
    <source>
        <dbReference type="ARBA" id="ARBA00023242"/>
    </source>
</evidence>
<dbReference type="GeneID" id="25293601"/>
<evidence type="ECO:0000256" key="11">
    <source>
        <dbReference type="SAM" id="MobiDB-lite"/>
    </source>
</evidence>
<evidence type="ECO:0000259" key="12">
    <source>
        <dbReference type="SMART" id="SM01287"/>
    </source>
</evidence>
<dbReference type="AlphaFoldDB" id="A0A0D2J6I8"/>
<keyword evidence="14" id="KW-1185">Reference proteome</keyword>
<dbReference type="GO" id="GO:0031491">
    <property type="term" value="F:nucleosome binding"/>
    <property type="evidence" value="ECO:0007669"/>
    <property type="project" value="TreeGrafter"/>
</dbReference>
<evidence type="ECO:0000256" key="6">
    <source>
        <dbReference type="ARBA" id="ARBA00023125"/>
    </source>
</evidence>
<evidence type="ECO:0000256" key="1">
    <source>
        <dbReference type="ARBA" id="ARBA00004123"/>
    </source>
</evidence>
<feature type="region of interest" description="Disordered" evidence="11">
    <location>
        <begin position="360"/>
        <end position="521"/>
    </location>
</feature>
<evidence type="ECO:0000313" key="13">
    <source>
        <dbReference type="EMBL" id="KIX04660.1"/>
    </source>
</evidence>
<dbReference type="GO" id="GO:0005634">
    <property type="term" value="C:nucleus"/>
    <property type="evidence" value="ECO:0007669"/>
    <property type="project" value="UniProtKB-SubCell"/>
</dbReference>
<dbReference type="RefSeq" id="XP_013271796.1">
    <property type="nucleotide sequence ID" value="XM_013416342.1"/>
</dbReference>
<dbReference type="GO" id="GO:0005694">
    <property type="term" value="C:chromosome"/>
    <property type="evidence" value="ECO:0007669"/>
    <property type="project" value="UniProtKB-SubCell"/>
</dbReference>
<evidence type="ECO:0000256" key="4">
    <source>
        <dbReference type="ARBA" id="ARBA00022454"/>
    </source>
</evidence>
<evidence type="ECO:0000256" key="5">
    <source>
        <dbReference type="ARBA" id="ARBA00023015"/>
    </source>
</evidence>
<dbReference type="SMART" id="SM01287">
    <property type="entry name" value="Rtt106"/>
    <property type="match status" value="1"/>
</dbReference>
<dbReference type="SUPFAM" id="SSF50729">
    <property type="entry name" value="PH domain-like"/>
    <property type="match status" value="1"/>
</dbReference>
<dbReference type="InterPro" id="IPR011993">
    <property type="entry name" value="PH-like_dom_sf"/>
</dbReference>
<comment type="similarity">
    <text evidence="3">Belongs to the RTT106 family.</text>
</comment>
<reference evidence="13 14" key="1">
    <citation type="submission" date="2015-01" db="EMBL/GenBank/DDBJ databases">
        <title>The Genome Sequence of Rhinocladiella mackenzie CBS 650.93.</title>
        <authorList>
            <consortium name="The Broad Institute Genomics Platform"/>
            <person name="Cuomo C."/>
            <person name="de Hoog S."/>
            <person name="Gorbushina A."/>
            <person name="Stielow B."/>
            <person name="Teixiera M."/>
            <person name="Abouelleil A."/>
            <person name="Chapman S.B."/>
            <person name="Priest M."/>
            <person name="Young S.K."/>
            <person name="Wortman J."/>
            <person name="Nusbaum C."/>
            <person name="Birren B."/>
        </authorList>
    </citation>
    <scope>NUCLEOTIDE SEQUENCE [LARGE SCALE GENOMIC DNA]</scope>
    <source>
        <strain evidence="13 14">CBS 650.93</strain>
    </source>
</reference>
<feature type="compositionally biased region" description="Basic and acidic residues" evidence="11">
    <location>
        <begin position="380"/>
        <end position="389"/>
    </location>
</feature>
<keyword evidence="7" id="KW-0804">Transcription</keyword>
<proteinExistence type="inferred from homology"/>
<keyword evidence="6" id="KW-0238">DNA-binding</keyword>
<evidence type="ECO:0000256" key="2">
    <source>
        <dbReference type="ARBA" id="ARBA00004286"/>
    </source>
</evidence>
<feature type="domain" description="Histone chaperone RTT106/FACT complex subunit SPT16-like middle" evidence="12">
    <location>
        <begin position="244"/>
        <end position="349"/>
    </location>
</feature>
<dbReference type="HOGENOM" id="CLU_033828_0_0_1"/>
<dbReference type="OrthoDB" id="75754at2759"/>
<dbReference type="Pfam" id="PF18469">
    <property type="entry name" value="PH_18"/>
    <property type="match status" value="1"/>
</dbReference>
<dbReference type="Gene3D" id="2.30.29.30">
    <property type="entry name" value="Pleckstrin-homology domain (PH domain)/Phosphotyrosine-binding domain (PTB)"/>
    <property type="match status" value="1"/>
</dbReference>
<keyword evidence="5" id="KW-0805">Transcription regulation</keyword>
<accession>A0A0D2J6I8</accession>
<dbReference type="EMBL" id="KN847478">
    <property type="protein sequence ID" value="KIX04660.1"/>
    <property type="molecule type" value="Genomic_DNA"/>
</dbReference>
<dbReference type="PANTHER" id="PTHR45849">
    <property type="entry name" value="FACT COMPLEX SUBUNIT SSRP1"/>
    <property type="match status" value="1"/>
</dbReference>
<dbReference type="STRING" id="1442369.A0A0D2J6I8"/>
<gene>
    <name evidence="13" type="ORF">Z518_05530</name>
</gene>
<name>A0A0D2J6I8_9EURO</name>
<dbReference type="Pfam" id="PF08512">
    <property type="entry name" value="Rttp106-like_middle"/>
    <property type="match status" value="1"/>
</dbReference>
<dbReference type="GO" id="GO:0003677">
    <property type="term" value="F:DNA binding"/>
    <property type="evidence" value="ECO:0007669"/>
    <property type="project" value="UniProtKB-KW"/>
</dbReference>
<dbReference type="InterPro" id="IPR013719">
    <property type="entry name" value="RTT106/SPT16-like_middle_dom"/>
</dbReference>
<feature type="region of interest" description="Disordered" evidence="11">
    <location>
        <begin position="52"/>
        <end position="80"/>
    </location>
</feature>
<dbReference type="PANTHER" id="PTHR45849:SF3">
    <property type="entry name" value="HISTONE CHAPERONE RTT106"/>
    <property type="match status" value="1"/>
</dbReference>
<keyword evidence="4" id="KW-0158">Chromosome</keyword>
<dbReference type="VEuPathDB" id="FungiDB:Z518_05530"/>
<evidence type="ECO:0000256" key="7">
    <source>
        <dbReference type="ARBA" id="ARBA00023163"/>
    </source>
</evidence>
<dbReference type="InterPro" id="IPR050454">
    <property type="entry name" value="RTT106/SSRP1_HistChap/FACT"/>
</dbReference>
<evidence type="ECO:0000313" key="14">
    <source>
        <dbReference type="Proteomes" id="UP000053617"/>
    </source>
</evidence>
<dbReference type="GO" id="GO:0042393">
    <property type="term" value="F:histone binding"/>
    <property type="evidence" value="ECO:0007669"/>
    <property type="project" value="TreeGrafter"/>
</dbReference>
<evidence type="ECO:0000256" key="9">
    <source>
        <dbReference type="ARBA" id="ARBA00037550"/>
    </source>
</evidence>
<organism evidence="13 14">
    <name type="scientific">Rhinocladiella mackenziei CBS 650.93</name>
    <dbReference type="NCBI Taxonomy" id="1442369"/>
    <lineage>
        <taxon>Eukaryota</taxon>
        <taxon>Fungi</taxon>
        <taxon>Dikarya</taxon>
        <taxon>Ascomycota</taxon>
        <taxon>Pezizomycotina</taxon>
        <taxon>Eurotiomycetes</taxon>
        <taxon>Chaetothyriomycetidae</taxon>
        <taxon>Chaetothyriales</taxon>
        <taxon>Herpotrichiellaceae</taxon>
        <taxon>Rhinocladiella</taxon>
    </lineage>
</organism>